<dbReference type="EMBL" id="PDCK01000041">
    <property type="protein sequence ID" value="PRQ41732.1"/>
    <property type="molecule type" value="Genomic_DNA"/>
</dbReference>
<reference evidence="1 2" key="1">
    <citation type="journal article" date="2018" name="Nat. Genet.">
        <title>The Rosa genome provides new insights in the design of modern roses.</title>
        <authorList>
            <person name="Bendahmane M."/>
        </authorList>
    </citation>
    <scope>NUCLEOTIDE SEQUENCE [LARGE SCALE GENOMIC DNA]</scope>
    <source>
        <strain evidence="2">cv. Old Blush</strain>
    </source>
</reference>
<sequence length="51" mass="5597">MDSIWINFALKASTDDQSNVHFCSVCLEEVLEPRLGSYGSMLSASSLSFPL</sequence>
<dbReference type="Proteomes" id="UP000238479">
    <property type="component" value="Chromosome 3"/>
</dbReference>
<proteinExistence type="predicted"/>
<comment type="caution">
    <text evidence="1">The sequence shown here is derived from an EMBL/GenBank/DDBJ whole genome shotgun (WGS) entry which is preliminary data.</text>
</comment>
<protein>
    <submittedName>
        <fullName evidence="1">Uncharacterized protein</fullName>
    </submittedName>
</protein>
<name>A0A2P6R5P0_ROSCH</name>
<gene>
    <name evidence="1" type="ORF">RchiOBHm_Chr3g0449971</name>
</gene>
<evidence type="ECO:0000313" key="1">
    <source>
        <dbReference type="EMBL" id="PRQ41732.1"/>
    </source>
</evidence>
<organism evidence="1 2">
    <name type="scientific">Rosa chinensis</name>
    <name type="common">China rose</name>
    <dbReference type="NCBI Taxonomy" id="74649"/>
    <lineage>
        <taxon>Eukaryota</taxon>
        <taxon>Viridiplantae</taxon>
        <taxon>Streptophyta</taxon>
        <taxon>Embryophyta</taxon>
        <taxon>Tracheophyta</taxon>
        <taxon>Spermatophyta</taxon>
        <taxon>Magnoliopsida</taxon>
        <taxon>eudicotyledons</taxon>
        <taxon>Gunneridae</taxon>
        <taxon>Pentapetalae</taxon>
        <taxon>rosids</taxon>
        <taxon>fabids</taxon>
        <taxon>Rosales</taxon>
        <taxon>Rosaceae</taxon>
        <taxon>Rosoideae</taxon>
        <taxon>Rosoideae incertae sedis</taxon>
        <taxon>Rosa</taxon>
    </lineage>
</organism>
<dbReference type="AlphaFoldDB" id="A0A2P6R5P0"/>
<keyword evidence="2" id="KW-1185">Reference proteome</keyword>
<accession>A0A2P6R5P0</accession>
<evidence type="ECO:0000313" key="2">
    <source>
        <dbReference type="Proteomes" id="UP000238479"/>
    </source>
</evidence>
<dbReference type="Gramene" id="PRQ41732">
    <property type="protein sequence ID" value="PRQ41732"/>
    <property type="gene ID" value="RchiOBHm_Chr3g0449971"/>
</dbReference>